<reference evidence="2" key="1">
    <citation type="journal article" date="2023" name="G3 (Bethesda)">
        <title>Genome assembly and association tests identify interacting loci associated with vigor, precocity, and sex in interspecific pistachio rootstocks.</title>
        <authorList>
            <person name="Palmer W."/>
            <person name="Jacygrad E."/>
            <person name="Sagayaradj S."/>
            <person name="Cavanaugh K."/>
            <person name="Han R."/>
            <person name="Bertier L."/>
            <person name="Beede B."/>
            <person name="Kafkas S."/>
            <person name="Golino D."/>
            <person name="Preece J."/>
            <person name="Michelmore R."/>
        </authorList>
    </citation>
    <scope>NUCLEOTIDE SEQUENCE [LARGE SCALE GENOMIC DNA]</scope>
</reference>
<dbReference type="EMBL" id="CM047739">
    <property type="protein sequence ID" value="KAJ0042060.1"/>
    <property type="molecule type" value="Genomic_DNA"/>
</dbReference>
<keyword evidence="2" id="KW-1185">Reference proteome</keyword>
<evidence type="ECO:0000313" key="1">
    <source>
        <dbReference type="EMBL" id="KAJ0042060.1"/>
    </source>
</evidence>
<name>A0ACC0YWR4_9ROSI</name>
<organism evidence="1 2">
    <name type="scientific">Pistacia integerrima</name>
    <dbReference type="NCBI Taxonomy" id="434235"/>
    <lineage>
        <taxon>Eukaryota</taxon>
        <taxon>Viridiplantae</taxon>
        <taxon>Streptophyta</taxon>
        <taxon>Embryophyta</taxon>
        <taxon>Tracheophyta</taxon>
        <taxon>Spermatophyta</taxon>
        <taxon>Magnoliopsida</taxon>
        <taxon>eudicotyledons</taxon>
        <taxon>Gunneridae</taxon>
        <taxon>Pentapetalae</taxon>
        <taxon>rosids</taxon>
        <taxon>malvids</taxon>
        <taxon>Sapindales</taxon>
        <taxon>Anacardiaceae</taxon>
        <taxon>Pistacia</taxon>
    </lineage>
</organism>
<evidence type="ECO:0000313" key="2">
    <source>
        <dbReference type="Proteomes" id="UP001163603"/>
    </source>
</evidence>
<dbReference type="Proteomes" id="UP001163603">
    <property type="component" value="Chromosome 4"/>
</dbReference>
<accession>A0ACC0YWR4</accession>
<proteinExistence type="predicted"/>
<protein>
    <submittedName>
        <fullName evidence="1">Uncharacterized protein</fullName>
    </submittedName>
</protein>
<gene>
    <name evidence="1" type="ORF">Pint_19027</name>
</gene>
<comment type="caution">
    <text evidence="1">The sequence shown here is derived from an EMBL/GenBank/DDBJ whole genome shotgun (WGS) entry which is preliminary data.</text>
</comment>
<sequence length="304" mass="33995">MDFDYCFECKKNTDIVIDHRQGDRVCTECGLVLEACGIDETAEWRNFNDDNNDKDPNRVGSVMSPLLNHGNQLVTLISNPHKIADHSGDVLFSKRLHNPDTNLVKGLDIIASMADSLGLVATIKNRADEIYVKVEEHKLCRGKKLNAILAACLFIACRESKLSRTLKELSTVADGVKVKEINKAIEVIKKQLEVHMGGVATVELVRRFCSNLGMKNQGVVAVQEAVTNAEEFDIRRTPKSVLAAIIYMITQLSGDKKSLKDISVSAEVAELTIKKSYNDLYPYATRFIPHWYAKEEDIKKLCLL</sequence>